<evidence type="ECO:0000313" key="1">
    <source>
        <dbReference type="EMBL" id="ADJ63336.1"/>
    </source>
</evidence>
<evidence type="ECO:0000313" key="2">
    <source>
        <dbReference type="Proteomes" id="UP000000329"/>
    </source>
</evidence>
<dbReference type="HOGENOM" id="CLU_2206411_0_0_4"/>
<sequence length="107" mass="11387">MPCPSEFLLVCLSFGVIVPSFVKTNTPPHKQARTIIHDGGDTAMAATASSATTSVTALAVRRIRLGILPAFDRLDIPLCVERGPGRSPACLSGGGQRRWSLLSTFIH</sequence>
<reference evidence="1 2" key="1">
    <citation type="submission" date="2010-04" db="EMBL/GenBank/DDBJ databases">
        <title>The genome of Herbaspirillum seropedicae SmR1, an endophytic, nitrogen-fixing, plant-growth promoting beta-Proteobacteria.</title>
        <authorList>
            <person name="Pedrosa F.O."/>
            <person name="Monteiro R.A."/>
            <person name="Wassem R."/>
            <person name="Cruz L.M."/>
            <person name="Ayub R.A."/>
            <person name="Colauto N.B."/>
            <person name="Fernandez M.A."/>
            <person name="Fungaro M.H.P."/>
            <person name="Grisard E.C."/>
            <person name="Hungria M."/>
            <person name="Madeira H.M.F."/>
            <person name="Nodari R.O."/>
            <person name="Osaku C.A."/>
            <person name="Petzl-Erler M.L."/>
            <person name="Terenzi H."/>
            <person name="Vieira L.G.E."/>
            <person name="Almeida M.I.M."/>
            <person name="Alves L.R."/>
            <person name="Arantes O.M.N."/>
            <person name="Balsanelli E."/>
            <person name="Barcellos F.G."/>
            <person name="Baura V.A."/>
            <person name="Binde D.R."/>
            <person name="Campo R.J."/>
            <person name="Chubatsu L.S."/>
            <person name="Chueire L.M.O."/>
            <person name="Ciferri R.R."/>
            <person name="Correa L.C."/>
            <person name="da Conceicao Silva J.L."/>
            <person name="Dabul A.N.G."/>
            <person name="Dambros B.P."/>
            <person name="Faoro H."/>
            <person name="Favetti A."/>
            <person name="Friedermann G."/>
            <person name="Furlaneto M.C."/>
            <person name="Gasques L.S."/>
            <person name="Gimenes C.C.T."/>
            <person name="Gioppo N.M.R."/>
            <person name="Glienke-Blanco C."/>
            <person name="Godoy L.P."/>
            <person name="Guerra M.P."/>
            <person name="Karp S."/>
            <person name="Kava-Cordeiro V."/>
            <person name="Margarido V.P."/>
            <person name="Mathioni S.M."/>
            <person name="Menck-Soares M.A."/>
            <person name="Murace N.K."/>
            <person name="Nicolas M.F."/>
            <person name="Oliveira C.E.C."/>
            <person name="Pagnan N.A.B."/>
            <person name="Pamphile J.A."/>
            <person name="Patussi E.V."/>
            <person name="Pereira L.F.P."/>
            <person name="Pereira-Ferrari L."/>
            <person name="Pinto F.G.S."/>
            <person name="Precoma C."/>
            <person name="Prioli A.J."/>
            <person name="Prioli S.M.A.P."/>
            <person name="Raittz R.T."/>
            <person name="Ramos H.J.O."/>
            <person name="Ribeiro E.M.S.F."/>
            <person name="Rigo L.U."/>
            <person name="Rocha C.L.M.S.C."/>
            <person name="Rocha S.N."/>
            <person name="Santos K."/>
            <person name="Satori D."/>
            <person name="Silva A.G."/>
            <person name="Simao R.C.G."/>
            <person name="Soares M.A.M."/>
            <person name="Souza E.M."/>
            <person name="Steffens M.B.R."/>
            <person name="Steindel M."/>
            <person name="Tadra-Sfeir M.Z."/>
            <person name="Takahashi E.K."/>
            <person name="Torres R.A."/>
            <person name="Valle J.S."/>
            <person name="Vernal J.I."/>
            <person name="Vilas-Boas L.A."/>
            <person name="Watanabe M.A.E."/>
            <person name="Weiss V.A."/>
            <person name="Yates M.A."/>
            <person name="Souza E.M."/>
        </authorList>
    </citation>
    <scope>NUCLEOTIDE SEQUENCE [LARGE SCALE GENOMIC DNA]</scope>
    <source>
        <strain evidence="1 2">SmR1</strain>
    </source>
</reference>
<keyword evidence="2" id="KW-1185">Reference proteome</keyword>
<accession>D8IRL2</accession>
<dbReference type="AlphaFoldDB" id="D8IRL2"/>
<gene>
    <name evidence="1" type="ordered locus">Hsero_1826</name>
</gene>
<name>D8IRL2_HERSS</name>
<dbReference type="STRING" id="757424.Hsero_1826"/>
<dbReference type="Proteomes" id="UP000000329">
    <property type="component" value="Chromosome"/>
</dbReference>
<dbReference type="KEGG" id="hse:Hsero_1826"/>
<protein>
    <submittedName>
        <fullName evidence="1">Uncharacterized protein</fullName>
    </submittedName>
</protein>
<proteinExistence type="predicted"/>
<dbReference type="EMBL" id="CP002039">
    <property type="protein sequence ID" value="ADJ63336.1"/>
    <property type="molecule type" value="Genomic_DNA"/>
</dbReference>
<organism evidence="1 2">
    <name type="scientific">Herbaspirillum seropedicae (strain SmR1)</name>
    <dbReference type="NCBI Taxonomy" id="757424"/>
    <lineage>
        <taxon>Bacteria</taxon>
        <taxon>Pseudomonadati</taxon>
        <taxon>Pseudomonadota</taxon>
        <taxon>Betaproteobacteria</taxon>
        <taxon>Burkholderiales</taxon>
        <taxon>Oxalobacteraceae</taxon>
        <taxon>Herbaspirillum</taxon>
    </lineage>
</organism>